<dbReference type="EMBL" id="UYSU01034568">
    <property type="protein sequence ID" value="VDL94660.1"/>
    <property type="molecule type" value="Genomic_DNA"/>
</dbReference>
<dbReference type="Gene3D" id="3.60.10.10">
    <property type="entry name" value="Endonuclease/exonuclease/phosphatase"/>
    <property type="match status" value="1"/>
</dbReference>
<proteinExistence type="predicted"/>
<reference evidence="3" key="1">
    <citation type="submission" date="2016-06" db="UniProtKB">
        <authorList>
            <consortium name="WormBaseParasite"/>
        </authorList>
    </citation>
    <scope>IDENTIFICATION</scope>
</reference>
<dbReference type="InterPro" id="IPR027124">
    <property type="entry name" value="Swc5/CFDP1/2"/>
</dbReference>
<evidence type="ECO:0000313" key="1">
    <source>
        <dbReference type="EMBL" id="VDL94660.1"/>
    </source>
</evidence>
<dbReference type="InterPro" id="IPR036691">
    <property type="entry name" value="Endo/exonu/phosph_ase_sf"/>
</dbReference>
<organism evidence="3">
    <name type="scientific">Schistocephalus solidus</name>
    <name type="common">Tapeworm</name>
    <dbReference type="NCBI Taxonomy" id="70667"/>
    <lineage>
        <taxon>Eukaryota</taxon>
        <taxon>Metazoa</taxon>
        <taxon>Spiralia</taxon>
        <taxon>Lophotrochozoa</taxon>
        <taxon>Platyhelminthes</taxon>
        <taxon>Cestoda</taxon>
        <taxon>Eucestoda</taxon>
        <taxon>Diphyllobothriidea</taxon>
        <taxon>Diphyllobothriidae</taxon>
        <taxon>Schistocephalus</taxon>
    </lineage>
</organism>
<dbReference type="AlphaFoldDB" id="A0A183SVM7"/>
<dbReference type="Proteomes" id="UP000275846">
    <property type="component" value="Unassembled WGS sequence"/>
</dbReference>
<dbReference type="WBParaSite" id="SSLN_0000860501-mRNA-1">
    <property type="protein sequence ID" value="SSLN_0000860501-mRNA-1"/>
    <property type="gene ID" value="SSLN_0000860501"/>
</dbReference>
<keyword evidence="2" id="KW-1185">Reference proteome</keyword>
<gene>
    <name evidence="1" type="ORF">SSLN_LOCUS8275</name>
</gene>
<accession>A0A183SVM7</accession>
<protein>
    <submittedName>
        <fullName evidence="3">Endo/exonuclease/phosphatase domain-containing protein</fullName>
    </submittedName>
</protein>
<evidence type="ECO:0000313" key="2">
    <source>
        <dbReference type="Proteomes" id="UP000275846"/>
    </source>
</evidence>
<dbReference type="PANTHER" id="PTHR23227">
    <property type="entry name" value="BUCENTAUR RELATED"/>
    <property type="match status" value="1"/>
</dbReference>
<dbReference type="SUPFAM" id="SSF56219">
    <property type="entry name" value="DNase I-like"/>
    <property type="match status" value="1"/>
</dbReference>
<dbReference type="PANTHER" id="PTHR23227:SF84">
    <property type="entry name" value="ENDONUCLEASE_EXONUCLEASE_PHOSPHATASE DOMAIN-CONTAINING PROTEIN"/>
    <property type="match status" value="1"/>
</dbReference>
<reference evidence="1 2" key="2">
    <citation type="submission" date="2018-11" db="EMBL/GenBank/DDBJ databases">
        <authorList>
            <consortium name="Pathogen Informatics"/>
        </authorList>
    </citation>
    <scope>NUCLEOTIDE SEQUENCE [LARGE SCALE GENOMIC DNA]</scope>
    <source>
        <strain evidence="1 2">NST_G2</strain>
    </source>
</reference>
<evidence type="ECO:0000313" key="3">
    <source>
        <dbReference type="WBParaSite" id="SSLN_0000860501-mRNA-1"/>
    </source>
</evidence>
<sequence>MLLWPPLTGTQLSPVAPRSWDFPSGNTPCNRHDRRAKLARPDCLNSVSWRKWVPSTPSSGSVGQRQSDATLVSPLPSGTTSWDVCHVCHGVNDFRNDIVGCLPCLPQGINDRLMSLIRNDIVRCLPCLPQGINDRLMSLRRPLRGDQFATIISAYAPPMTSSDAVKDKLYDDLHALLATVPKVDKLIVRGDFNARVGTNHAAWQGMLGPHGLGSRNDNGLFLLRMGAEHRLLLTNTFLCLPTREKATWMHPRSRCWQLLDYVLVLRRDRQDVLVTKAIRDADGWTDHHLVWWYAKGRLRPRHPPAPSPASSLLDFVMTPGSGGGGGENAVAAAQGYYHVKLIHAQVTVPAPPFRGAYD</sequence>
<name>A0A183SVM7_SCHSO</name>
<dbReference type="OrthoDB" id="10030815at2759"/>